<gene>
    <name evidence="7" type="primary">TNKS</name>
    <name evidence="7" type="ORF">DBV05_g8215</name>
</gene>
<dbReference type="GO" id="GO:0004842">
    <property type="term" value="F:ubiquitin-protein transferase activity"/>
    <property type="evidence" value="ECO:0007669"/>
    <property type="project" value="TreeGrafter"/>
</dbReference>
<feature type="region of interest" description="Disordered" evidence="4">
    <location>
        <begin position="405"/>
        <end position="446"/>
    </location>
</feature>
<feature type="compositionally biased region" description="Low complexity" evidence="4">
    <location>
        <begin position="92"/>
        <end position="109"/>
    </location>
</feature>
<evidence type="ECO:0000256" key="4">
    <source>
        <dbReference type="SAM" id="MobiDB-lite"/>
    </source>
</evidence>
<protein>
    <submittedName>
        <fullName evidence="7">Tankyrase-1</fullName>
    </submittedName>
</protein>
<evidence type="ECO:0000256" key="1">
    <source>
        <dbReference type="ARBA" id="ARBA00022737"/>
    </source>
</evidence>
<dbReference type="CDD" id="cd00102">
    <property type="entry name" value="IPT"/>
    <property type="match status" value="1"/>
</dbReference>
<reference evidence="7 8" key="1">
    <citation type="journal article" date="2019" name="Sci. Rep.">
        <title>A multi-omics analysis of the grapevine pathogen Lasiodiplodia theobromae reveals that temperature affects the expression of virulence- and pathogenicity-related genes.</title>
        <authorList>
            <person name="Felix C."/>
            <person name="Meneses R."/>
            <person name="Goncalves M.F.M."/>
            <person name="Tilleman L."/>
            <person name="Duarte A.S."/>
            <person name="Jorrin-Novo J.V."/>
            <person name="Van de Peer Y."/>
            <person name="Deforce D."/>
            <person name="Van Nieuwerburgh F."/>
            <person name="Esteves A.C."/>
            <person name="Alves A."/>
        </authorList>
    </citation>
    <scope>NUCLEOTIDE SEQUENCE [LARGE SCALE GENOMIC DNA]</scope>
    <source>
        <strain evidence="7 8">LA-SOL3</strain>
    </source>
</reference>
<organism evidence="7 8">
    <name type="scientific">Lasiodiplodia theobromae</name>
    <dbReference type="NCBI Taxonomy" id="45133"/>
    <lineage>
        <taxon>Eukaryota</taxon>
        <taxon>Fungi</taxon>
        <taxon>Dikarya</taxon>
        <taxon>Ascomycota</taxon>
        <taxon>Pezizomycotina</taxon>
        <taxon>Dothideomycetes</taxon>
        <taxon>Dothideomycetes incertae sedis</taxon>
        <taxon>Botryosphaeriales</taxon>
        <taxon>Botryosphaeriaceae</taxon>
        <taxon>Lasiodiplodia</taxon>
    </lineage>
</organism>
<dbReference type="PANTHER" id="PTHR24171:SF8">
    <property type="entry name" value="BRCA1-ASSOCIATED RING DOMAIN PROTEIN 1"/>
    <property type="match status" value="1"/>
</dbReference>
<feature type="compositionally biased region" description="Polar residues" evidence="4">
    <location>
        <begin position="622"/>
        <end position="659"/>
    </location>
</feature>
<dbReference type="Pfam" id="PF25603">
    <property type="entry name" value="SPT23_MGA2_DBD"/>
    <property type="match status" value="1"/>
</dbReference>
<dbReference type="EMBL" id="VCHE01000064">
    <property type="protein sequence ID" value="KAB2573131.1"/>
    <property type="molecule type" value="Genomic_DNA"/>
</dbReference>
<dbReference type="OrthoDB" id="71307at2759"/>
<feature type="repeat" description="ANK" evidence="3">
    <location>
        <begin position="1002"/>
        <end position="1034"/>
    </location>
</feature>
<feature type="domain" description="IPT/TIG" evidence="6">
    <location>
        <begin position="820"/>
        <end position="908"/>
    </location>
</feature>
<dbReference type="InterPro" id="IPR057962">
    <property type="entry name" value="SPT23_MGA2_DBD"/>
</dbReference>
<dbReference type="InterPro" id="IPR036770">
    <property type="entry name" value="Ankyrin_rpt-contain_sf"/>
</dbReference>
<dbReference type="PROSITE" id="PS50088">
    <property type="entry name" value="ANK_REPEAT"/>
    <property type="match status" value="2"/>
</dbReference>
<name>A0A5N5D699_9PEZI</name>
<dbReference type="SMART" id="SM00429">
    <property type="entry name" value="IPT"/>
    <property type="match status" value="1"/>
</dbReference>
<evidence type="ECO:0000256" key="3">
    <source>
        <dbReference type="PROSITE-ProRule" id="PRU00023"/>
    </source>
</evidence>
<dbReference type="PROSITE" id="PS50297">
    <property type="entry name" value="ANK_REP_REGION"/>
    <property type="match status" value="1"/>
</dbReference>
<feature type="region of interest" description="Disordered" evidence="4">
    <location>
        <begin position="49"/>
        <end position="132"/>
    </location>
</feature>
<comment type="caution">
    <text evidence="7">The sequence shown here is derived from an EMBL/GenBank/DDBJ whole genome shotgun (WGS) entry which is preliminary data.</text>
</comment>
<dbReference type="Pfam" id="PF01833">
    <property type="entry name" value="TIG"/>
    <property type="match status" value="1"/>
</dbReference>
<dbReference type="SUPFAM" id="SSF48403">
    <property type="entry name" value="Ankyrin repeat"/>
    <property type="match status" value="1"/>
</dbReference>
<dbReference type="InterPro" id="IPR013783">
    <property type="entry name" value="Ig-like_fold"/>
</dbReference>
<feature type="region of interest" description="Disordered" evidence="4">
    <location>
        <begin position="724"/>
        <end position="755"/>
    </location>
</feature>
<dbReference type="InterPro" id="IPR002110">
    <property type="entry name" value="Ankyrin_rpt"/>
</dbReference>
<dbReference type="InterPro" id="IPR002909">
    <property type="entry name" value="IPT_dom"/>
</dbReference>
<evidence type="ECO:0000259" key="6">
    <source>
        <dbReference type="SMART" id="SM00429"/>
    </source>
</evidence>
<sequence length="1409" mass="154559">MDDDDSYVPHIIDSDMGVESWPTEQHMYDQGINPEPNYDYTEFLNAEAFVSSPTPGGQPALAGFASPAKPFPSRSEQTSAPLQSQSTLQPRSHMSSSPDSSSQDSASETSGRRKRKMTSSDSSPSALFDPMDNHMDSYMDDWPKDHIAALEASSDGNDSMFVKREPHDFLDLEHDVDSLGKTMASHFDVGSTDNSPAVFTFNNSPGQTIAPSNLEQHSFESRTIAQRNATAKDSGFFIGSRDPSPMSGMSGSQGASPSVMFEGQSPAAFNADVFQTMPVWNSQGNNSTFQTPSWQNELSPTQPNLSFPTGDALVFSNVMPGGRPRTILYIHQDGNKSRVETQINIRMTLDPLPPGVTKLHLPTHTISKPKLLAKDIVKAADTLELHTSLVCASAMEKPELRDRALKRAAGSESNARKSKPRRPSQGDMADDDPDDPNKPANGGEVRICQNCVQRERKRAARKRVKKQEDEEAWAEYEYERVIVFNDKEYKDWGPPQPPKQANEQVASEPVFPPTAMQVEVPMRIACYCRHQGEKNGFRVIFTMKDYQGKIIAQSMTNPILITDDHKTQGGIPSTTGMPTEPTQPFNPPLLPPAEQPDLQSISHRRPYHSTNDLQAFQSNWTGSRNISRPSNMPSQATSAAMTPKNLSRQTSPVATQTGPNKKRKSSSAHHHKITRELTMTTINRVNNPPSPGTTAEAMVMATTMPPTSVPQSNVYTTANDSQFRMQPLNIPPYPSGPSTPGSNGGLVTPSQRAGSMDAVGGSSYSFYSVPNSAHHSRAPSPSLGRQSMGAYNPASIPPSVVGNPMSLMQSQMDSPTQVPAPAIYKVTPSEYSKSGGIEISILGSNFSRDMEIYFGDVIATTTTYWNSQLLVSLLPPSPNAGIVPVTIRMNNGYTPPPGPGPGVHFKYVDDEDQRICEMALRILCQKQNGTTKADDYHSFARHVVNMATSGWTQNGSNMQQRGSGFDADAPPMDTEEMLLRCLDLVDMDDSPHPPRFNMKNKTGATFLSLACSLGYGRVVAGLLARGANPDTRDRGGYTPLMMAAMHGHSQIVRRLILKGADPMMRSLQGYLASDLATSEEVLNALQRVRSHRRTRSAGSVTFSMRSRASSIASTHSMWESSSPSYVSEVEADYEDEGEESEEPEESPSAPAWVASRRGSTKDIRPLPPTNRQNQPAMPVVAAMNAWRENLSAQINYFQQNMHWNLPNLQLPALPPLPNLPGYQGHPMMRRISSLVPHRSPPRTPSSSGDETATPSGSSSNDYKWKDLFTTPAAPPAYEEIYPENVDKDTDVKKMSVAQAAADHLLDQACAEQFDTEAESSSQATKSSLNVELGKKSLTKEEQEQVRRAHAQKLKRIRSDRNLFFVWIPLLLIILCAMLRSRLPQLWAAASAFFGAVQERTTPGRIVEVA</sequence>
<evidence type="ECO:0000313" key="8">
    <source>
        <dbReference type="Proteomes" id="UP000325902"/>
    </source>
</evidence>
<feature type="region of interest" description="Disordered" evidence="4">
    <location>
        <begin position="1234"/>
        <end position="1265"/>
    </location>
</feature>
<feature type="repeat" description="ANK" evidence="3">
    <location>
        <begin position="1035"/>
        <end position="1067"/>
    </location>
</feature>
<keyword evidence="5" id="KW-1133">Transmembrane helix</keyword>
<proteinExistence type="predicted"/>
<keyword evidence="5" id="KW-0472">Membrane</keyword>
<dbReference type="InterPro" id="IPR014756">
    <property type="entry name" value="Ig_E-set"/>
</dbReference>
<feature type="region of interest" description="Disordered" evidence="4">
    <location>
        <begin position="622"/>
        <end position="674"/>
    </location>
</feature>
<dbReference type="GO" id="GO:0085020">
    <property type="term" value="P:protein K6-linked ubiquitination"/>
    <property type="evidence" value="ECO:0007669"/>
    <property type="project" value="TreeGrafter"/>
</dbReference>
<keyword evidence="8" id="KW-1185">Reference proteome</keyword>
<evidence type="ECO:0000313" key="7">
    <source>
        <dbReference type="EMBL" id="KAB2573131.1"/>
    </source>
</evidence>
<dbReference type="SUPFAM" id="SSF81296">
    <property type="entry name" value="E set domains"/>
    <property type="match status" value="1"/>
</dbReference>
<feature type="region of interest" description="Disordered" evidence="4">
    <location>
        <begin position="1122"/>
        <end position="1174"/>
    </location>
</feature>
<feature type="compositionally biased region" description="Polar residues" evidence="4">
    <location>
        <begin position="74"/>
        <end position="90"/>
    </location>
</feature>
<dbReference type="Gene3D" id="1.25.40.20">
    <property type="entry name" value="Ankyrin repeat-containing domain"/>
    <property type="match status" value="1"/>
</dbReference>
<dbReference type="SMART" id="SM00248">
    <property type="entry name" value="ANK"/>
    <property type="match status" value="2"/>
</dbReference>
<keyword evidence="5" id="KW-0812">Transmembrane</keyword>
<keyword evidence="2 3" id="KW-0040">ANK repeat</keyword>
<dbReference type="Gene3D" id="2.60.40.10">
    <property type="entry name" value="Immunoglobulins"/>
    <property type="match status" value="1"/>
</dbReference>
<dbReference type="PANTHER" id="PTHR24171">
    <property type="entry name" value="ANKYRIN REPEAT DOMAIN-CONTAINING PROTEIN 39-RELATED"/>
    <property type="match status" value="1"/>
</dbReference>
<dbReference type="Proteomes" id="UP000325902">
    <property type="component" value="Unassembled WGS sequence"/>
</dbReference>
<accession>A0A5N5D699</accession>
<feature type="compositionally biased region" description="Polar residues" evidence="4">
    <location>
        <begin position="1248"/>
        <end position="1261"/>
    </location>
</feature>
<feature type="compositionally biased region" description="Acidic residues" evidence="4">
    <location>
        <begin position="1129"/>
        <end position="1145"/>
    </location>
</feature>
<feature type="compositionally biased region" description="Basic residues" evidence="4">
    <location>
        <begin position="660"/>
        <end position="673"/>
    </location>
</feature>
<dbReference type="Pfam" id="PF12796">
    <property type="entry name" value="Ank_2"/>
    <property type="match status" value="1"/>
</dbReference>
<feature type="transmembrane region" description="Helical" evidence="5">
    <location>
        <begin position="1361"/>
        <end position="1378"/>
    </location>
</feature>
<evidence type="ECO:0000256" key="5">
    <source>
        <dbReference type="SAM" id="Phobius"/>
    </source>
</evidence>
<keyword evidence="1" id="KW-0677">Repeat</keyword>
<evidence type="ECO:0000256" key="2">
    <source>
        <dbReference type="ARBA" id="ARBA00023043"/>
    </source>
</evidence>